<name>A0A9X9LKA4_GULGU</name>
<evidence type="ECO:0000256" key="1">
    <source>
        <dbReference type="SAM" id="MobiDB-lite"/>
    </source>
</evidence>
<keyword evidence="3" id="KW-1185">Reference proteome</keyword>
<gene>
    <name evidence="2" type="ORF">BN2614_LOCUS4</name>
</gene>
<evidence type="ECO:0000313" key="2">
    <source>
        <dbReference type="EMBL" id="VCW70072.1"/>
    </source>
</evidence>
<protein>
    <submittedName>
        <fullName evidence="2">Uncharacterized protein</fullName>
    </submittedName>
</protein>
<dbReference type="AlphaFoldDB" id="A0A9X9LKA4"/>
<dbReference type="Proteomes" id="UP000269945">
    <property type="component" value="Unassembled WGS sequence"/>
</dbReference>
<reference evidence="2 3" key="1">
    <citation type="submission" date="2018-10" db="EMBL/GenBank/DDBJ databases">
        <authorList>
            <person name="Ekblom R."/>
            <person name="Jareborg N."/>
        </authorList>
    </citation>
    <scope>NUCLEOTIDE SEQUENCE [LARGE SCALE GENOMIC DNA]</scope>
    <source>
        <tissue evidence="2">Muscle</tissue>
    </source>
</reference>
<feature type="region of interest" description="Disordered" evidence="1">
    <location>
        <begin position="62"/>
        <end position="90"/>
    </location>
</feature>
<proteinExistence type="predicted"/>
<organism evidence="2 3">
    <name type="scientific">Gulo gulo</name>
    <name type="common">Wolverine</name>
    <name type="synonym">Gluton</name>
    <dbReference type="NCBI Taxonomy" id="48420"/>
    <lineage>
        <taxon>Eukaryota</taxon>
        <taxon>Metazoa</taxon>
        <taxon>Chordata</taxon>
        <taxon>Craniata</taxon>
        <taxon>Vertebrata</taxon>
        <taxon>Euteleostomi</taxon>
        <taxon>Mammalia</taxon>
        <taxon>Eutheria</taxon>
        <taxon>Laurasiatheria</taxon>
        <taxon>Carnivora</taxon>
        <taxon>Caniformia</taxon>
        <taxon>Musteloidea</taxon>
        <taxon>Mustelidae</taxon>
        <taxon>Guloninae</taxon>
        <taxon>Gulo</taxon>
    </lineage>
</organism>
<evidence type="ECO:0000313" key="3">
    <source>
        <dbReference type="Proteomes" id="UP000269945"/>
    </source>
</evidence>
<dbReference type="EMBL" id="CYRY02005675">
    <property type="protein sequence ID" value="VCW70072.1"/>
    <property type="molecule type" value="Genomic_DNA"/>
</dbReference>
<accession>A0A9X9LKA4</accession>
<comment type="caution">
    <text evidence="2">The sequence shown here is derived from an EMBL/GenBank/DDBJ whole genome shotgun (WGS) entry which is preliminary data.</text>
</comment>
<sequence>MLQRLQLRVWRLGASAPLRGESRNCTPRRLRRRLYRPRLVTGLPQPPPDTCPARRSSKWLYSPKAPRCGPGPGPGWSDLAAGTPGLPTGG</sequence>